<dbReference type="GO" id="GO:0008168">
    <property type="term" value="F:methyltransferase activity"/>
    <property type="evidence" value="ECO:0007669"/>
    <property type="project" value="UniProtKB-KW"/>
</dbReference>
<dbReference type="AlphaFoldDB" id="T0ZUU3"/>
<protein>
    <submittedName>
        <fullName evidence="2">Protein, putative SAM-dependent methyltransferase</fullName>
    </submittedName>
</protein>
<keyword evidence="2" id="KW-0489">Methyltransferase</keyword>
<keyword evidence="2" id="KW-0808">Transferase</keyword>
<sequence length="116" mass="12780">MTEGKEIAEALEVPRAQGEAARQWLKEQGLLSEELRPRATEKALLLPLRPGARVTDLPFPGEPVRAGFSRLSPPKSKTYQDLVRLPPDLQKLLPRAFDVVGDIVVIRLPPALDPVA</sequence>
<dbReference type="InterPro" id="IPR040601">
    <property type="entry name" value="Trm5a/b_N"/>
</dbReference>
<reference evidence="2" key="1">
    <citation type="submission" date="2013-08" db="EMBL/GenBank/DDBJ databases">
        <authorList>
            <person name="Mendez C."/>
            <person name="Richter M."/>
            <person name="Ferrer M."/>
            <person name="Sanchez J."/>
        </authorList>
    </citation>
    <scope>NUCLEOTIDE SEQUENCE</scope>
</reference>
<proteinExistence type="predicted"/>
<dbReference type="Pfam" id="PF18093">
    <property type="entry name" value="Trm5_N"/>
    <property type="match status" value="1"/>
</dbReference>
<dbReference type="GO" id="GO:0032259">
    <property type="term" value="P:methylation"/>
    <property type="evidence" value="ECO:0007669"/>
    <property type="project" value="UniProtKB-KW"/>
</dbReference>
<name>T0ZUU3_9ZZZZ</name>
<evidence type="ECO:0000313" key="2">
    <source>
        <dbReference type="EMBL" id="EQD48387.1"/>
    </source>
</evidence>
<evidence type="ECO:0000259" key="1">
    <source>
        <dbReference type="Pfam" id="PF18093"/>
    </source>
</evidence>
<feature type="domain" description="tRNA methyltransferase 5a/b N-terminal" evidence="1">
    <location>
        <begin position="11"/>
        <end position="52"/>
    </location>
</feature>
<dbReference type="Gene3D" id="3.30.300.110">
    <property type="entry name" value="Met-10+ protein-like domains"/>
    <property type="match status" value="1"/>
</dbReference>
<comment type="caution">
    <text evidence="2">The sequence shown here is derived from an EMBL/GenBank/DDBJ whole genome shotgun (WGS) entry which is preliminary data.</text>
</comment>
<feature type="non-terminal residue" evidence="2">
    <location>
        <position position="116"/>
    </location>
</feature>
<reference evidence="2" key="2">
    <citation type="journal article" date="2014" name="ISME J.">
        <title>Microbial stratification in low pH oxic and suboxic macroscopic growths along an acid mine drainage.</title>
        <authorList>
            <person name="Mendez-Garcia C."/>
            <person name="Mesa V."/>
            <person name="Sprenger R.R."/>
            <person name="Richter M."/>
            <person name="Diez M.S."/>
            <person name="Solano J."/>
            <person name="Bargiela R."/>
            <person name="Golyshina O.V."/>
            <person name="Manteca A."/>
            <person name="Ramos J.L."/>
            <person name="Gallego J.R."/>
            <person name="Llorente I."/>
            <person name="Martins Dos Santos V.A."/>
            <person name="Jensen O.N."/>
            <person name="Pelaez A.I."/>
            <person name="Sanchez J."/>
            <person name="Ferrer M."/>
        </authorList>
    </citation>
    <scope>NUCLEOTIDE SEQUENCE</scope>
</reference>
<accession>T0ZUU3</accession>
<dbReference type="EMBL" id="AUZZ01005750">
    <property type="protein sequence ID" value="EQD48387.1"/>
    <property type="molecule type" value="Genomic_DNA"/>
</dbReference>
<gene>
    <name evidence="2" type="ORF">B2A_07992</name>
</gene>
<dbReference type="Gene3D" id="3.30.70.2580">
    <property type="match status" value="1"/>
</dbReference>
<organism evidence="2">
    <name type="scientific">mine drainage metagenome</name>
    <dbReference type="NCBI Taxonomy" id="410659"/>
    <lineage>
        <taxon>unclassified sequences</taxon>
        <taxon>metagenomes</taxon>
        <taxon>ecological metagenomes</taxon>
    </lineage>
</organism>